<accession>A0A452FJ18</accession>
<name>A0A452FJ18_CAPHI</name>
<keyword evidence="3" id="KW-1185">Reference proteome</keyword>
<dbReference type="PANTHER" id="PTHR11736:SF145">
    <property type="entry name" value="MELANOMA-ASSOCIATED ANTIGEN B16"/>
    <property type="match status" value="1"/>
</dbReference>
<dbReference type="InterPro" id="IPR002190">
    <property type="entry name" value="MHD_dom"/>
</dbReference>
<dbReference type="Proteomes" id="UP000291000">
    <property type="component" value="Unassembled WGS sequence"/>
</dbReference>
<evidence type="ECO:0000313" key="3">
    <source>
        <dbReference type="Proteomes" id="UP000291000"/>
    </source>
</evidence>
<dbReference type="GO" id="GO:0005634">
    <property type="term" value="C:nucleus"/>
    <property type="evidence" value="ECO:0007669"/>
    <property type="project" value="TreeGrafter"/>
</dbReference>
<dbReference type="AlphaFoldDB" id="A0A452FJ18"/>
<evidence type="ECO:0000259" key="1">
    <source>
        <dbReference type="PROSITE" id="PS50838"/>
    </source>
</evidence>
<dbReference type="InterPro" id="IPR037445">
    <property type="entry name" value="MAGE"/>
</dbReference>
<dbReference type="OMA" id="MEVDCTN"/>
<reference evidence="2" key="3">
    <citation type="submission" date="2025-09" db="UniProtKB">
        <authorList>
            <consortium name="Ensembl"/>
        </authorList>
    </citation>
    <scope>IDENTIFICATION</scope>
</reference>
<reference evidence="2" key="2">
    <citation type="submission" date="2025-08" db="UniProtKB">
        <authorList>
            <consortium name="Ensembl"/>
        </authorList>
    </citation>
    <scope>IDENTIFICATION</scope>
</reference>
<dbReference type="GO" id="GO:0000122">
    <property type="term" value="P:negative regulation of transcription by RNA polymerase II"/>
    <property type="evidence" value="ECO:0007669"/>
    <property type="project" value="TreeGrafter"/>
</dbReference>
<dbReference type="FunFam" id="1.10.10.1210:FF:000001">
    <property type="entry name" value="melanoma-associated antigen D1"/>
    <property type="match status" value="1"/>
</dbReference>
<dbReference type="Gene3D" id="1.10.10.1210">
    <property type="entry name" value="MAGE homology domain, winged helix WH2 motif"/>
    <property type="match status" value="1"/>
</dbReference>
<dbReference type="PROSITE" id="PS50838">
    <property type="entry name" value="MAGE"/>
    <property type="match status" value="1"/>
</dbReference>
<proteinExistence type="predicted"/>
<dbReference type="Ensembl" id="ENSCHIT00000032330.1">
    <property type="protein sequence ID" value="ENSCHIP00000024470.1"/>
    <property type="gene ID" value="ENSCHIG00000021648.1"/>
</dbReference>
<evidence type="ECO:0000313" key="2">
    <source>
        <dbReference type="Ensembl" id="ENSCHIP00000024470.1"/>
    </source>
</evidence>
<protein>
    <recommendedName>
        <fullName evidence="1">MAGE domain-containing protein</fullName>
    </recommendedName>
</protein>
<dbReference type="STRING" id="9925.ENSCHIP00000024470"/>
<organism evidence="2 3">
    <name type="scientific">Capra hircus</name>
    <name type="common">Goat</name>
    <dbReference type="NCBI Taxonomy" id="9925"/>
    <lineage>
        <taxon>Eukaryota</taxon>
        <taxon>Metazoa</taxon>
        <taxon>Chordata</taxon>
        <taxon>Craniata</taxon>
        <taxon>Vertebrata</taxon>
        <taxon>Euteleostomi</taxon>
        <taxon>Mammalia</taxon>
        <taxon>Eutheria</taxon>
        <taxon>Laurasiatheria</taxon>
        <taxon>Artiodactyla</taxon>
        <taxon>Ruminantia</taxon>
        <taxon>Pecora</taxon>
        <taxon>Bovidae</taxon>
        <taxon>Caprinae</taxon>
        <taxon>Capra</taxon>
    </lineage>
</organism>
<feature type="domain" description="MAGE" evidence="1">
    <location>
        <begin position="1"/>
        <end position="142"/>
    </location>
</feature>
<dbReference type="GeneTree" id="ENSGT00940000162825"/>
<dbReference type="InterPro" id="IPR041899">
    <property type="entry name" value="MAGE_WH2"/>
</dbReference>
<sequence length="164" mass="19044">MEVDCTNHCYRLLIKLGLIYDGIKHSEGRLPKTDILILILNVIFMKGNRATEDKAWEVLNVTGIYSGMNHCIFGEPRKLITEDLVKDKYLEYWQVFNTDPAGFEFLLIPRAHAETTKIKVLEFLAKVNGTDPSSFTSQYEDALQDEEEREREESLKILRHSYPF</sequence>
<reference evidence="3" key="1">
    <citation type="submission" date="2016-04" db="EMBL/GenBank/DDBJ databases">
        <title>Polished mammalian reference genomes with single-molecule sequencing and chromosome conformation capture applied to the Capra hircus genome.</title>
        <authorList>
            <person name="Bickhart D.M."/>
            <person name="Koren S."/>
            <person name="Rosen B."/>
            <person name="Hastie A."/>
            <person name="Liachko I."/>
            <person name="Sullivan S.T."/>
            <person name="Burton J."/>
            <person name="Sayre B.L."/>
            <person name="Huson H.J."/>
            <person name="Lee J."/>
            <person name="Lam E."/>
            <person name="Kelley C.M."/>
            <person name="Hutchison J.L."/>
            <person name="Zhou Y."/>
            <person name="Sun J."/>
            <person name="Crisa A."/>
            <person name="Schwartz J.C."/>
            <person name="Hammond J.A."/>
            <person name="Schroeder S.G."/>
            <person name="Liu G.E."/>
            <person name="Dunham M."/>
            <person name="Shendure J."/>
            <person name="Sonstegard T.S."/>
            <person name="Phillippy A.M."/>
            <person name="Van Tassell C.P."/>
            <person name="Smith T.P."/>
        </authorList>
    </citation>
    <scope>NUCLEOTIDE SEQUENCE [LARGE SCALE GENOMIC DNA]</scope>
</reference>
<dbReference type="Pfam" id="PF01454">
    <property type="entry name" value="MAGE"/>
    <property type="match status" value="1"/>
</dbReference>
<dbReference type="PANTHER" id="PTHR11736">
    <property type="entry name" value="MELANOMA-ASSOCIATED ANTIGEN MAGE ANTIGEN"/>
    <property type="match status" value="1"/>
</dbReference>
<dbReference type="SMART" id="SM01373">
    <property type="entry name" value="MAGE"/>
    <property type="match status" value="1"/>
</dbReference>